<evidence type="ECO:0000256" key="2">
    <source>
        <dbReference type="ARBA" id="ARBA00022692"/>
    </source>
</evidence>
<dbReference type="RefSeq" id="WP_044330566.1">
    <property type="nucleotide sequence ID" value="NZ_CP010836.1"/>
</dbReference>
<gene>
    <name evidence="6" type="ORF">TS85_04020</name>
</gene>
<comment type="similarity">
    <text evidence="5">Belongs to the 4-toluene sulfonate uptake permease (TSUP) (TC 2.A.102) family.</text>
</comment>
<reference evidence="6 7" key="2">
    <citation type="submission" date="2015-02" db="EMBL/GenBank/DDBJ databases">
        <title>The complete genome of Sphingomonas hengshuiensis sp. WHSC-8 isolated from soil of Hengshui Lake.</title>
        <authorList>
            <person name="Wei S."/>
            <person name="Guo J."/>
            <person name="Su C."/>
            <person name="Wu R."/>
            <person name="Zhang Z."/>
            <person name="Liang K."/>
            <person name="Li H."/>
            <person name="Wang T."/>
            <person name="Liu H."/>
            <person name="Zhang C."/>
            <person name="Li Z."/>
            <person name="Wang Q."/>
            <person name="Meng J."/>
        </authorList>
    </citation>
    <scope>NUCLEOTIDE SEQUENCE [LARGE SCALE GENOMIC DNA]</scope>
    <source>
        <strain evidence="6 7">WHSC-8</strain>
    </source>
</reference>
<evidence type="ECO:0000256" key="1">
    <source>
        <dbReference type="ARBA" id="ARBA00004141"/>
    </source>
</evidence>
<sequence length="244" mass="26043">MENPILAVSLIAALAVVQSVFGMGLLVFGTPTLLLLGLTFGATLGWLLPASATISLLQVMEAPGQVRTTWRGLKPLWCIGILVPVLALSLYLQLRFRLDLPIGLAMCAAALLRLSPPLRDRVQATIGRSERGYLVAMGALHGFTNMGGSLLSLYAATVASGKKAVRGIVANYYLAFGIVQLGVLAAFQPTMLSWHSLLAAGVAFCVHWLVGRRVFDGLDNRGYDRAFTSFIGLYGLALLVKATL</sequence>
<evidence type="ECO:0000313" key="7">
    <source>
        <dbReference type="Proteomes" id="UP000032300"/>
    </source>
</evidence>
<name>A0A7U4J6J0_9SPHN</name>
<dbReference type="GO" id="GO:0005886">
    <property type="term" value="C:plasma membrane"/>
    <property type="evidence" value="ECO:0007669"/>
    <property type="project" value="UniProtKB-SubCell"/>
</dbReference>
<protein>
    <recommendedName>
        <fullName evidence="5">Probable membrane transporter protein</fullName>
    </recommendedName>
</protein>
<evidence type="ECO:0000256" key="4">
    <source>
        <dbReference type="ARBA" id="ARBA00023136"/>
    </source>
</evidence>
<keyword evidence="4 5" id="KW-0472">Membrane</keyword>
<organism evidence="6 7">
    <name type="scientific">Sphingomonas hengshuiensis</name>
    <dbReference type="NCBI Taxonomy" id="1609977"/>
    <lineage>
        <taxon>Bacteria</taxon>
        <taxon>Pseudomonadati</taxon>
        <taxon>Pseudomonadota</taxon>
        <taxon>Alphaproteobacteria</taxon>
        <taxon>Sphingomonadales</taxon>
        <taxon>Sphingomonadaceae</taxon>
        <taxon>Sphingomonas</taxon>
    </lineage>
</organism>
<feature type="transmembrane region" description="Helical" evidence="5">
    <location>
        <begin position="35"/>
        <end position="60"/>
    </location>
</feature>
<keyword evidence="3 5" id="KW-1133">Transmembrane helix</keyword>
<dbReference type="Proteomes" id="UP000032300">
    <property type="component" value="Chromosome"/>
</dbReference>
<feature type="transmembrane region" description="Helical" evidence="5">
    <location>
        <begin position="193"/>
        <end position="210"/>
    </location>
</feature>
<feature type="transmembrane region" description="Helical" evidence="5">
    <location>
        <begin position="134"/>
        <end position="156"/>
    </location>
</feature>
<proteinExistence type="inferred from homology"/>
<feature type="transmembrane region" description="Helical" evidence="5">
    <location>
        <begin position="6"/>
        <end position="28"/>
    </location>
</feature>
<feature type="transmembrane region" description="Helical" evidence="5">
    <location>
        <begin position="72"/>
        <end position="91"/>
    </location>
</feature>
<evidence type="ECO:0000256" key="3">
    <source>
        <dbReference type="ARBA" id="ARBA00022989"/>
    </source>
</evidence>
<dbReference type="KEGG" id="sphi:TS85_04020"/>
<reference evidence="6 7" key="1">
    <citation type="journal article" date="2015" name="Int. J. Syst. Evol. Microbiol.">
        <title>Sphingomonas hengshuiensis sp. nov., isolated from lake wetland.</title>
        <authorList>
            <person name="Wei S."/>
            <person name="Wang T."/>
            <person name="Liu H."/>
            <person name="Zhang C."/>
            <person name="Guo J."/>
            <person name="Wang Q."/>
            <person name="Liang K."/>
            <person name="Zhang Z."/>
        </authorList>
    </citation>
    <scope>NUCLEOTIDE SEQUENCE [LARGE SCALE GENOMIC DNA]</scope>
    <source>
        <strain evidence="6 7">WHSC-8</strain>
    </source>
</reference>
<keyword evidence="5" id="KW-1003">Cell membrane</keyword>
<accession>A0A7U4J6J0</accession>
<dbReference type="EMBL" id="CP010836">
    <property type="protein sequence ID" value="AJP71164.1"/>
    <property type="molecule type" value="Genomic_DNA"/>
</dbReference>
<evidence type="ECO:0000313" key="6">
    <source>
        <dbReference type="EMBL" id="AJP71164.1"/>
    </source>
</evidence>
<dbReference type="InterPro" id="IPR002781">
    <property type="entry name" value="TM_pro_TauE-like"/>
</dbReference>
<feature type="transmembrane region" description="Helical" evidence="5">
    <location>
        <begin position="168"/>
        <end position="187"/>
    </location>
</feature>
<evidence type="ECO:0000256" key="5">
    <source>
        <dbReference type="RuleBase" id="RU363041"/>
    </source>
</evidence>
<dbReference type="Pfam" id="PF01925">
    <property type="entry name" value="TauE"/>
    <property type="match status" value="1"/>
</dbReference>
<dbReference type="OrthoDB" id="5566440at2"/>
<comment type="subcellular location">
    <subcellularLocation>
        <location evidence="5">Cell membrane</location>
        <topology evidence="5">Multi-pass membrane protein</topology>
    </subcellularLocation>
    <subcellularLocation>
        <location evidence="1">Membrane</location>
        <topology evidence="1">Multi-pass membrane protein</topology>
    </subcellularLocation>
</comment>
<keyword evidence="7" id="KW-1185">Reference proteome</keyword>
<dbReference type="AlphaFoldDB" id="A0A7U4J6J0"/>
<keyword evidence="2 5" id="KW-0812">Transmembrane</keyword>